<dbReference type="PANTHER" id="PTHR43544:SF12">
    <property type="entry name" value="NAD(P)-BINDING ROSSMANN-FOLD SUPERFAMILY PROTEIN"/>
    <property type="match status" value="1"/>
</dbReference>
<organism evidence="3 4">
    <name type="scientific">Ophiocordyceps polyrhachis-furcata BCC 54312</name>
    <dbReference type="NCBI Taxonomy" id="1330021"/>
    <lineage>
        <taxon>Eukaryota</taxon>
        <taxon>Fungi</taxon>
        <taxon>Dikarya</taxon>
        <taxon>Ascomycota</taxon>
        <taxon>Pezizomycotina</taxon>
        <taxon>Sordariomycetes</taxon>
        <taxon>Hypocreomycetidae</taxon>
        <taxon>Hypocreales</taxon>
        <taxon>Ophiocordycipitaceae</taxon>
        <taxon>Ophiocordyceps</taxon>
    </lineage>
</organism>
<proteinExistence type="inferred from homology"/>
<protein>
    <submittedName>
        <fullName evidence="3">Uncharacterized protein</fullName>
    </submittedName>
</protein>
<feature type="region of interest" description="Disordered" evidence="2">
    <location>
        <begin position="156"/>
        <end position="178"/>
    </location>
</feature>
<accession>A0A367LHY0</accession>
<evidence type="ECO:0000313" key="4">
    <source>
        <dbReference type="Proteomes" id="UP000253664"/>
    </source>
</evidence>
<keyword evidence="4" id="KW-1185">Reference proteome</keyword>
<dbReference type="OrthoDB" id="5296at2759"/>
<evidence type="ECO:0000256" key="1">
    <source>
        <dbReference type="ARBA" id="ARBA00006484"/>
    </source>
</evidence>
<sequence>MPPPPWKPWHLVCPSNRGLGHALTRLLLLRTHPSEPILATTRAPDSSSSSLRESLLKDLPSSCAPHRLKIVSGVDVTDEASVAEAARKASLFFPPEHSYRLSCAFALPGILRVERSLRDVDVDEAVELFRVNAVGNLVLAKHFFPFLPRRVDHRRRRRLPSEDEQDSSSSLPPPPHHHHATWLSVAARVGSTTDNRAGGWFSYRASKAAVFSLARSLDLALQARCGPAAMAVAYHPGTVRTDFSRHFWHNVPHEKLFSPEYAAEKLLQVVWGLKLDQRGKCWDWQGLEVPP</sequence>
<dbReference type="AlphaFoldDB" id="A0A367LHY0"/>
<gene>
    <name evidence="3" type="ORF">L249_8299</name>
</gene>
<dbReference type="PANTHER" id="PTHR43544">
    <property type="entry name" value="SHORT-CHAIN DEHYDROGENASE/REDUCTASE"/>
    <property type="match status" value="1"/>
</dbReference>
<dbReference type="GO" id="GO:0005737">
    <property type="term" value="C:cytoplasm"/>
    <property type="evidence" value="ECO:0007669"/>
    <property type="project" value="TreeGrafter"/>
</dbReference>
<dbReference type="Proteomes" id="UP000253664">
    <property type="component" value="Unassembled WGS sequence"/>
</dbReference>
<reference evidence="3 4" key="1">
    <citation type="journal article" date="2015" name="BMC Genomics">
        <title>Insights from the genome of Ophiocordyceps polyrhachis-furcata to pathogenicity and host specificity in insect fungi.</title>
        <authorList>
            <person name="Wichadakul D."/>
            <person name="Kobmoo N."/>
            <person name="Ingsriswang S."/>
            <person name="Tangphatsornruang S."/>
            <person name="Chantasingh D."/>
            <person name="Luangsa-ard J.J."/>
            <person name="Eurwilaichitr L."/>
        </authorList>
    </citation>
    <scope>NUCLEOTIDE SEQUENCE [LARGE SCALE GENOMIC DNA]</scope>
    <source>
        <strain evidence="3 4">BCC 54312</strain>
    </source>
</reference>
<dbReference type="EMBL" id="LKCN02000005">
    <property type="protein sequence ID" value="RCI14038.1"/>
    <property type="molecule type" value="Genomic_DNA"/>
</dbReference>
<evidence type="ECO:0000256" key="2">
    <source>
        <dbReference type="SAM" id="MobiDB-lite"/>
    </source>
</evidence>
<comment type="similarity">
    <text evidence="1">Belongs to the short-chain dehydrogenases/reductases (SDR) family.</text>
</comment>
<dbReference type="InterPro" id="IPR051468">
    <property type="entry name" value="Fungal_SecMetab_SDRs"/>
</dbReference>
<comment type="caution">
    <text evidence="3">The sequence shown here is derived from an EMBL/GenBank/DDBJ whole genome shotgun (WGS) entry which is preliminary data.</text>
</comment>
<dbReference type="GO" id="GO:0016491">
    <property type="term" value="F:oxidoreductase activity"/>
    <property type="evidence" value="ECO:0007669"/>
    <property type="project" value="TreeGrafter"/>
</dbReference>
<dbReference type="Gene3D" id="3.40.50.720">
    <property type="entry name" value="NAD(P)-binding Rossmann-like Domain"/>
    <property type="match status" value="1"/>
</dbReference>
<dbReference type="SUPFAM" id="SSF51735">
    <property type="entry name" value="NAD(P)-binding Rossmann-fold domains"/>
    <property type="match status" value="1"/>
</dbReference>
<evidence type="ECO:0000313" key="3">
    <source>
        <dbReference type="EMBL" id="RCI14038.1"/>
    </source>
</evidence>
<dbReference type="InterPro" id="IPR036291">
    <property type="entry name" value="NAD(P)-bd_dom_sf"/>
</dbReference>
<name>A0A367LHY0_9HYPO</name>